<accession>A0A7W6IJA7</accession>
<keyword evidence="2" id="KW-1185">Reference proteome</keyword>
<dbReference type="AlphaFoldDB" id="A0A7W6IJA7"/>
<name>A0A7W6IJA7_9HYPH</name>
<evidence type="ECO:0000313" key="1">
    <source>
        <dbReference type="EMBL" id="MBB4050703.1"/>
    </source>
</evidence>
<dbReference type="Proteomes" id="UP000547011">
    <property type="component" value="Unassembled WGS sequence"/>
</dbReference>
<reference evidence="1 2" key="1">
    <citation type="submission" date="2020-08" db="EMBL/GenBank/DDBJ databases">
        <title>Genomic Encyclopedia of Type Strains, Phase IV (KMG-IV): sequencing the most valuable type-strain genomes for metagenomic binning, comparative biology and taxonomic classification.</title>
        <authorList>
            <person name="Goeker M."/>
        </authorList>
    </citation>
    <scope>NUCLEOTIDE SEQUENCE [LARGE SCALE GENOMIC DNA]</scope>
    <source>
        <strain evidence="1 2">DSM 23447</strain>
    </source>
</reference>
<protein>
    <submittedName>
        <fullName evidence="1">Uncharacterized protein</fullName>
    </submittedName>
</protein>
<comment type="caution">
    <text evidence="1">The sequence shown here is derived from an EMBL/GenBank/DDBJ whole genome shotgun (WGS) entry which is preliminary data.</text>
</comment>
<gene>
    <name evidence="1" type="ORF">GGR20_000321</name>
</gene>
<evidence type="ECO:0000313" key="2">
    <source>
        <dbReference type="Proteomes" id="UP000547011"/>
    </source>
</evidence>
<proteinExistence type="predicted"/>
<dbReference type="EMBL" id="JACIEW010000001">
    <property type="protein sequence ID" value="MBB4050703.1"/>
    <property type="molecule type" value="Genomic_DNA"/>
</dbReference>
<organism evidence="1 2">
    <name type="scientific">Devosia subaequoris</name>
    <dbReference type="NCBI Taxonomy" id="395930"/>
    <lineage>
        <taxon>Bacteria</taxon>
        <taxon>Pseudomonadati</taxon>
        <taxon>Pseudomonadota</taxon>
        <taxon>Alphaproteobacteria</taxon>
        <taxon>Hyphomicrobiales</taxon>
        <taxon>Devosiaceae</taxon>
        <taxon>Devosia</taxon>
    </lineage>
</organism>
<sequence length="35" mass="4209">MKTILFSQKPNCLKQDQFIHAFQEIRRASRRSKTT</sequence>